<reference evidence="3 4" key="1">
    <citation type="submission" date="2018-08" db="EMBL/GenBank/DDBJ databases">
        <authorList>
            <person name="Laetsch R D."/>
            <person name="Stevens L."/>
            <person name="Kumar S."/>
            <person name="Blaxter L. M."/>
        </authorList>
    </citation>
    <scope>NUCLEOTIDE SEQUENCE [LARGE SCALE GENOMIC DNA]</scope>
</reference>
<sequence length="583" mass="65414">MESMEKIGRNSSQWVSALNSTSVALNTLPSCVCLSDLHGDGDYKLVIGDFGTERYDIRLKVFRGLQLIGENVLSDLPSAIVSFNNENVQPNLSSLAVACGSSILIYKNLKPFYKFTPPSLEINEDEAEAWQHVEAGHINATQLHAVLVELLHKLGGMELTTRSQAFLSSKENNRESILQQCLNSKLVHQSTITCMTTMKRSCAEPNAIDCIICATEYGYVYCIDTQAFTILTQCKIPGTPVFLYAAGLYEVDYRIFVSTRDGEVFSIKRDMKTVLNPIITMATDIIGMNRVGKQLVIACTDQTISFFAANGKCQNKVKLNESIRGIDTFTYEPKQYIALLVALSKEVRIYNETALVDQQKIDQSINWIKYGRFGHEEGALIIGTISGGLIVKLFRRTGTLEKNLGEFGAVQAQFRKLNIPHRTQIYVDQAIREREHAQLMHQVFQRDLFMLRLRVTKAFANLTQNSLNSISTKKDEAVEISVEVNGFGPIFRMIIKLQAASQPPLQHVYLMFHYNEEMYEFDESLIPVPALVAGMTYVFHTIVRCLNPEKAISDDVRIILVDQCKVIVAALVTMPVSEMSLLD</sequence>
<dbReference type="GO" id="GO:0005119">
    <property type="term" value="F:smoothened binding"/>
    <property type="evidence" value="ECO:0007669"/>
    <property type="project" value="TreeGrafter"/>
</dbReference>
<protein>
    <submittedName>
        <fullName evidence="3">Uncharacterized protein</fullName>
    </submittedName>
</protein>
<name>A0A3P6TT54_LITSI</name>
<feature type="domain" description="Bardet-Biedl syndrome 1 protein GAE" evidence="2">
    <location>
        <begin position="479"/>
        <end position="579"/>
    </location>
</feature>
<proteinExistence type="predicted"/>
<dbReference type="PANTHER" id="PTHR20870:SF0">
    <property type="entry name" value="BARDET-BIEDL SYNDROME 1 PROTEIN"/>
    <property type="match status" value="1"/>
</dbReference>
<evidence type="ECO:0000313" key="3">
    <source>
        <dbReference type="EMBL" id="VDK84525.1"/>
    </source>
</evidence>
<dbReference type="InterPro" id="IPR028784">
    <property type="entry name" value="BBS1"/>
</dbReference>
<dbReference type="EMBL" id="UYRX01000615">
    <property type="protein sequence ID" value="VDK84525.1"/>
    <property type="molecule type" value="Genomic_DNA"/>
</dbReference>
<dbReference type="GO" id="GO:0005113">
    <property type="term" value="F:patched binding"/>
    <property type="evidence" value="ECO:0007669"/>
    <property type="project" value="TreeGrafter"/>
</dbReference>
<dbReference type="Pfam" id="PF14779">
    <property type="entry name" value="BBS1"/>
    <property type="match status" value="1"/>
</dbReference>
<dbReference type="STRING" id="42156.A0A3P6TT54"/>
<evidence type="ECO:0000259" key="1">
    <source>
        <dbReference type="Pfam" id="PF14779"/>
    </source>
</evidence>
<dbReference type="Proteomes" id="UP000277928">
    <property type="component" value="Unassembled WGS sequence"/>
</dbReference>
<feature type="domain" description="Bardet-Biedl syndrome 1 N-terminal" evidence="1">
    <location>
        <begin position="14"/>
        <end position="268"/>
    </location>
</feature>
<evidence type="ECO:0000259" key="2">
    <source>
        <dbReference type="Pfam" id="PF23304"/>
    </source>
</evidence>
<dbReference type="GO" id="GO:0005930">
    <property type="term" value="C:axoneme"/>
    <property type="evidence" value="ECO:0007669"/>
    <property type="project" value="TreeGrafter"/>
</dbReference>
<dbReference type="GO" id="GO:0005813">
    <property type="term" value="C:centrosome"/>
    <property type="evidence" value="ECO:0007669"/>
    <property type="project" value="TreeGrafter"/>
</dbReference>
<dbReference type="GO" id="GO:0061512">
    <property type="term" value="P:protein localization to cilium"/>
    <property type="evidence" value="ECO:0007669"/>
    <property type="project" value="TreeGrafter"/>
</dbReference>
<dbReference type="InterPro" id="IPR032728">
    <property type="entry name" value="BBS1_N"/>
</dbReference>
<dbReference type="PANTHER" id="PTHR20870">
    <property type="entry name" value="BARDET-BIEDL SYNDROME 1 PROTEIN"/>
    <property type="match status" value="1"/>
</dbReference>
<evidence type="ECO:0000313" key="4">
    <source>
        <dbReference type="Proteomes" id="UP000277928"/>
    </source>
</evidence>
<dbReference type="InterPro" id="IPR036322">
    <property type="entry name" value="WD40_repeat_dom_sf"/>
</dbReference>
<dbReference type="SUPFAM" id="SSF50978">
    <property type="entry name" value="WD40 repeat-like"/>
    <property type="match status" value="1"/>
</dbReference>
<dbReference type="GO" id="GO:0034464">
    <property type="term" value="C:BBSome"/>
    <property type="evidence" value="ECO:0007669"/>
    <property type="project" value="InterPro"/>
</dbReference>
<accession>A0A3P6TT54</accession>
<organism evidence="3 4">
    <name type="scientific">Litomosoides sigmodontis</name>
    <name type="common">Filarial nematode worm</name>
    <dbReference type="NCBI Taxonomy" id="42156"/>
    <lineage>
        <taxon>Eukaryota</taxon>
        <taxon>Metazoa</taxon>
        <taxon>Ecdysozoa</taxon>
        <taxon>Nematoda</taxon>
        <taxon>Chromadorea</taxon>
        <taxon>Rhabditida</taxon>
        <taxon>Spirurina</taxon>
        <taxon>Spiruromorpha</taxon>
        <taxon>Filarioidea</taxon>
        <taxon>Onchocercidae</taxon>
        <taxon>Litomosoides</taxon>
    </lineage>
</organism>
<dbReference type="OrthoDB" id="10259809at2759"/>
<dbReference type="OMA" id="HADRRHY"/>
<dbReference type="Pfam" id="PF23304">
    <property type="entry name" value="GAE_BBS1"/>
    <property type="match status" value="1"/>
</dbReference>
<gene>
    <name evidence="3" type="ORF">NLS_LOCUS6700</name>
</gene>
<dbReference type="InterPro" id="IPR056419">
    <property type="entry name" value="GAE_BBS1"/>
</dbReference>
<dbReference type="GO" id="GO:1905515">
    <property type="term" value="P:non-motile cilium assembly"/>
    <property type="evidence" value="ECO:0007669"/>
    <property type="project" value="InterPro"/>
</dbReference>
<keyword evidence="4" id="KW-1185">Reference proteome</keyword>
<dbReference type="AlphaFoldDB" id="A0A3P6TT54"/>